<feature type="compositionally biased region" description="Low complexity" evidence="1">
    <location>
        <begin position="85"/>
        <end position="101"/>
    </location>
</feature>
<dbReference type="EMBL" id="CABDUW010001148">
    <property type="protein sequence ID" value="VTJ79070.1"/>
    <property type="molecule type" value="Genomic_DNA"/>
</dbReference>
<protein>
    <submittedName>
        <fullName evidence="2">Uncharacterized protein</fullName>
    </submittedName>
</protein>
<proteinExistence type="predicted"/>
<dbReference type="AlphaFoldDB" id="A0A5E4CCJ3"/>
<gene>
    <name evidence="2" type="ORF">MONAX_5E045981</name>
</gene>
<dbReference type="Proteomes" id="UP000335636">
    <property type="component" value="Unassembled WGS sequence"/>
</dbReference>
<evidence type="ECO:0000313" key="2">
    <source>
        <dbReference type="EMBL" id="VTJ79070.1"/>
    </source>
</evidence>
<feature type="region of interest" description="Disordered" evidence="1">
    <location>
        <begin position="1"/>
        <end position="122"/>
    </location>
</feature>
<reference evidence="2" key="1">
    <citation type="submission" date="2019-04" db="EMBL/GenBank/DDBJ databases">
        <authorList>
            <person name="Alioto T."/>
            <person name="Alioto T."/>
        </authorList>
    </citation>
    <scope>NUCLEOTIDE SEQUENCE [LARGE SCALE GENOMIC DNA]</scope>
</reference>
<organism evidence="2 3">
    <name type="scientific">Marmota monax</name>
    <name type="common">Woodchuck</name>
    <dbReference type="NCBI Taxonomy" id="9995"/>
    <lineage>
        <taxon>Eukaryota</taxon>
        <taxon>Metazoa</taxon>
        <taxon>Chordata</taxon>
        <taxon>Craniata</taxon>
        <taxon>Vertebrata</taxon>
        <taxon>Euteleostomi</taxon>
        <taxon>Mammalia</taxon>
        <taxon>Eutheria</taxon>
        <taxon>Euarchontoglires</taxon>
        <taxon>Glires</taxon>
        <taxon>Rodentia</taxon>
        <taxon>Sciuromorpha</taxon>
        <taxon>Sciuridae</taxon>
        <taxon>Xerinae</taxon>
        <taxon>Marmotini</taxon>
        <taxon>Marmota</taxon>
    </lineage>
</organism>
<sequence>VQGPSPAGRRQKAAASPAANVQTAAACLGPCRTGSVNRSRRFGAANDPPSPPSGEQLPTPGSANSPTHPALRTAPPAQRTGPRLPGTANTPANTTANGIPPWQRADVTGGGDNFIETSATGV</sequence>
<name>A0A5E4CCJ3_MARMO</name>
<comment type="caution">
    <text evidence="2">The sequence shown here is derived from an EMBL/GenBank/DDBJ whole genome shotgun (WGS) entry which is preliminary data.</text>
</comment>
<keyword evidence="3" id="KW-1185">Reference proteome</keyword>
<evidence type="ECO:0000256" key="1">
    <source>
        <dbReference type="SAM" id="MobiDB-lite"/>
    </source>
</evidence>
<accession>A0A5E4CCJ3</accession>
<evidence type="ECO:0000313" key="3">
    <source>
        <dbReference type="Proteomes" id="UP000335636"/>
    </source>
</evidence>
<feature type="non-terminal residue" evidence="2">
    <location>
        <position position="1"/>
    </location>
</feature>